<gene>
    <name evidence="1" type="ORF">RPERSI_LOCUS7577</name>
</gene>
<comment type="caution">
    <text evidence="1">The sequence shown here is derived from an EMBL/GenBank/DDBJ whole genome shotgun (WGS) entry which is preliminary data.</text>
</comment>
<evidence type="ECO:0000313" key="1">
    <source>
        <dbReference type="EMBL" id="CAG8643625.1"/>
    </source>
</evidence>
<keyword evidence="2" id="KW-1185">Reference proteome</keyword>
<accession>A0ACA9N9L7</accession>
<evidence type="ECO:0000313" key="2">
    <source>
        <dbReference type="Proteomes" id="UP000789920"/>
    </source>
</evidence>
<reference evidence="1" key="1">
    <citation type="submission" date="2021-06" db="EMBL/GenBank/DDBJ databases">
        <authorList>
            <person name="Kallberg Y."/>
            <person name="Tangrot J."/>
            <person name="Rosling A."/>
        </authorList>
    </citation>
    <scope>NUCLEOTIDE SEQUENCE</scope>
    <source>
        <strain evidence="1">MA461A</strain>
    </source>
</reference>
<name>A0ACA9N9L7_9GLOM</name>
<protein>
    <submittedName>
        <fullName evidence="1">14883_t:CDS:1</fullName>
    </submittedName>
</protein>
<organism evidence="1 2">
    <name type="scientific">Racocetra persica</name>
    <dbReference type="NCBI Taxonomy" id="160502"/>
    <lineage>
        <taxon>Eukaryota</taxon>
        <taxon>Fungi</taxon>
        <taxon>Fungi incertae sedis</taxon>
        <taxon>Mucoromycota</taxon>
        <taxon>Glomeromycotina</taxon>
        <taxon>Glomeromycetes</taxon>
        <taxon>Diversisporales</taxon>
        <taxon>Gigasporaceae</taxon>
        <taxon>Racocetra</taxon>
    </lineage>
</organism>
<dbReference type="EMBL" id="CAJVQC010012985">
    <property type="protein sequence ID" value="CAG8643625.1"/>
    <property type="molecule type" value="Genomic_DNA"/>
</dbReference>
<proteinExistence type="predicted"/>
<dbReference type="Proteomes" id="UP000789920">
    <property type="component" value="Unassembled WGS sequence"/>
</dbReference>
<sequence>MPPRESPENQPLINEETRNAGPFAFNVEQLQKLVDPKNLDLLQDYGGTDKILDGLRVDRDYGLRIDQEISFQERRKHFGKNVLPKADQQSFLSLVWDAYCDKTLILLSIAAFVSLALGISEDLSKSSDEPRLGWIEGTAILVAVAVVVLTSAINDYQKESQFRKLNDKKDDRNIELIRDGKEQQISVFEVNVGDIMILEPGDIVAVDGLYLSGHNLTCDESSATGESDAMKKGDNDPFILSGSKVTDGVGKVVVIAVGINSYFGKTMMALRHNENEETPLQMKLDFLAEQIAKLGVAIALIMLLTLILKYFINAALSDHFPELEEIMVAMTSIVVQTITIIVVAVPEGLPMAVTLALAYATTKMLKDNNLVRILSLGIYYTGTLTQNRMTVVEGFFGQERFEDYNDVQQLRNRIKENTFEIITQGIIVNSTAFEDADEKGQLNFVVPKTECALLSLCQELGLDYRNIRSQAKKVKVYPFASERKSMTTIIRLPSSNTSHSKASEHVEYRIYVKGASEIVLDGCTHFVNAEGKVQKLDDRSKQHFKDIISEYAGKALRTICMAYRDITTSEFNHINDDNPPLHDLICLGIVGIEDPLRPGVIESVKIFKKAGITVRMITGDNLETAKAIARNAGIYKNGVAITGPEFRNMTKEEQSTIIPRLEVLARSSPTDKTIVVSRLKESGEVVAVTGDGTNDGPALKLADVGFSMGIAGTEVAKEASSIILMDDNFNSIVNALRWGRAINDSVRKFLQFQLTVNIAAVIISFTSAVLSDENESVLTAVQLLWVNLIMDTLAALALATEPPTDELLSRLPTVKNASLIKFSYVENDYRTSDLPSGHQFVFIAYRTSDLSS</sequence>